<protein>
    <submittedName>
        <fullName evidence="8">12190_t:CDS:1</fullName>
    </submittedName>
</protein>
<organism evidence="8 9">
    <name type="scientific">Racocetra fulgida</name>
    <dbReference type="NCBI Taxonomy" id="60492"/>
    <lineage>
        <taxon>Eukaryota</taxon>
        <taxon>Fungi</taxon>
        <taxon>Fungi incertae sedis</taxon>
        <taxon>Mucoromycota</taxon>
        <taxon>Glomeromycotina</taxon>
        <taxon>Glomeromycetes</taxon>
        <taxon>Diversisporales</taxon>
        <taxon>Gigasporaceae</taxon>
        <taxon>Racocetra</taxon>
    </lineage>
</organism>
<evidence type="ECO:0000256" key="3">
    <source>
        <dbReference type="ARBA" id="ARBA00022884"/>
    </source>
</evidence>
<dbReference type="GO" id="GO:0003700">
    <property type="term" value="F:DNA-binding transcription factor activity"/>
    <property type="evidence" value="ECO:0007669"/>
    <property type="project" value="InterPro"/>
</dbReference>
<keyword evidence="5" id="KW-0804">Transcription</keyword>
<evidence type="ECO:0000256" key="5">
    <source>
        <dbReference type="ARBA" id="ARBA00023163"/>
    </source>
</evidence>
<dbReference type="SUPFAM" id="SSF69705">
    <property type="entry name" value="Transcription factor NusA, N-terminal domain"/>
    <property type="match status" value="1"/>
</dbReference>
<proteinExistence type="predicted"/>
<reference evidence="8" key="1">
    <citation type="submission" date="2021-06" db="EMBL/GenBank/DDBJ databases">
        <authorList>
            <person name="Kallberg Y."/>
            <person name="Tangrot J."/>
            <person name="Rosling A."/>
        </authorList>
    </citation>
    <scope>NUCLEOTIDE SEQUENCE</scope>
    <source>
        <strain evidence="8">IN212</strain>
    </source>
</reference>
<evidence type="ECO:0000256" key="4">
    <source>
        <dbReference type="ARBA" id="ARBA00023015"/>
    </source>
</evidence>
<dbReference type="InterPro" id="IPR025249">
    <property type="entry name" value="TF_NusA_KH_1st"/>
</dbReference>
<dbReference type="OrthoDB" id="2428099at2759"/>
<dbReference type="InterPro" id="IPR015946">
    <property type="entry name" value="KH_dom-like_a/b"/>
</dbReference>
<dbReference type="GO" id="GO:0031564">
    <property type="term" value="P:transcription antitermination"/>
    <property type="evidence" value="ECO:0007669"/>
    <property type="project" value="InterPro"/>
</dbReference>
<evidence type="ECO:0000313" key="8">
    <source>
        <dbReference type="EMBL" id="CAG8757925.1"/>
    </source>
</evidence>
<dbReference type="InterPro" id="IPR009019">
    <property type="entry name" value="KH_sf_prok-type"/>
</dbReference>
<keyword evidence="1" id="KW-0806">Transcription termination</keyword>
<evidence type="ECO:0000256" key="2">
    <source>
        <dbReference type="ARBA" id="ARBA00022490"/>
    </source>
</evidence>
<dbReference type="SUPFAM" id="SSF54814">
    <property type="entry name" value="Prokaryotic type KH domain (KH-domain type II)"/>
    <property type="match status" value="1"/>
</dbReference>
<dbReference type="Pfam" id="PF08529">
    <property type="entry name" value="NusA_N"/>
    <property type="match status" value="1"/>
</dbReference>
<dbReference type="AlphaFoldDB" id="A0A9N9NUB7"/>
<dbReference type="InterPro" id="IPR030842">
    <property type="entry name" value="TF_NusA_bacterial"/>
</dbReference>
<evidence type="ECO:0000259" key="7">
    <source>
        <dbReference type="Pfam" id="PF13184"/>
    </source>
</evidence>
<sequence>EIITNINNIIKDLTENSIRQFIQKLAWRERISPEKIQEILAAAFRDSYCRNGNEEAVLHFEFDHDLLVYRCYQIVNRVTNPQKEITKKSKLIKEGEVKNGVLFWPLNTKNFSFAASQEIKKHFLRDLQKIQKEKEHETYSPSLGQLVVGNLQSIERDYYLFDLGKGHGQKLTFLLEKMVEESTGHRIILTRNNELFLRKVLELEIPEIKEGIIVIRDILRFPGFITKIVIESRNPHLNAVGTCLGQDGLRLRSISQIIYPERIEIIKWKLLPEVGRYLGKKIIGQTWQ</sequence>
<accession>A0A9N9NUB7</accession>
<feature type="non-terminal residue" evidence="8">
    <location>
        <position position="288"/>
    </location>
</feature>
<dbReference type="Pfam" id="PF13184">
    <property type="entry name" value="KH_NusA_1st"/>
    <property type="match status" value="1"/>
</dbReference>
<dbReference type="Proteomes" id="UP000789396">
    <property type="component" value="Unassembled WGS sequence"/>
</dbReference>
<evidence type="ECO:0000313" key="9">
    <source>
        <dbReference type="Proteomes" id="UP000789396"/>
    </source>
</evidence>
<name>A0A9N9NUB7_9GLOM</name>
<keyword evidence="9" id="KW-1185">Reference proteome</keyword>
<feature type="domain" description="Transcription factor NusA N-terminal" evidence="6">
    <location>
        <begin position="19"/>
        <end position="133"/>
    </location>
</feature>
<dbReference type="EMBL" id="CAJVPZ010039659">
    <property type="protein sequence ID" value="CAG8757925.1"/>
    <property type="molecule type" value="Genomic_DNA"/>
</dbReference>
<dbReference type="GO" id="GO:0003723">
    <property type="term" value="F:RNA binding"/>
    <property type="evidence" value="ECO:0007669"/>
    <property type="project" value="UniProtKB-KW"/>
</dbReference>
<feature type="domain" description="Transcription factor NusA first KH" evidence="7">
    <location>
        <begin position="191"/>
        <end position="268"/>
    </location>
</feature>
<evidence type="ECO:0000256" key="1">
    <source>
        <dbReference type="ARBA" id="ARBA00022472"/>
    </source>
</evidence>
<keyword evidence="4" id="KW-0805">Transcription regulation</keyword>
<gene>
    <name evidence="8" type="ORF">RFULGI_LOCUS14085</name>
</gene>
<dbReference type="InterPro" id="IPR036555">
    <property type="entry name" value="NusA_N_sf"/>
</dbReference>
<keyword evidence="3" id="KW-0694">RNA-binding</keyword>
<dbReference type="GO" id="GO:0006353">
    <property type="term" value="P:DNA-templated transcription termination"/>
    <property type="evidence" value="ECO:0007669"/>
    <property type="project" value="UniProtKB-KW"/>
</dbReference>
<feature type="non-terminal residue" evidence="8">
    <location>
        <position position="1"/>
    </location>
</feature>
<dbReference type="GO" id="GO:0005829">
    <property type="term" value="C:cytosol"/>
    <property type="evidence" value="ECO:0007669"/>
    <property type="project" value="TreeGrafter"/>
</dbReference>
<comment type="caution">
    <text evidence="8">The sequence shown here is derived from an EMBL/GenBank/DDBJ whole genome shotgun (WGS) entry which is preliminary data.</text>
</comment>
<dbReference type="Gene3D" id="3.30.300.20">
    <property type="match status" value="1"/>
</dbReference>
<dbReference type="Gene3D" id="3.30.1480.10">
    <property type="entry name" value="NusA, N-terminal domain"/>
    <property type="match status" value="1"/>
</dbReference>
<dbReference type="PANTHER" id="PTHR22648:SF0">
    <property type="entry name" value="TRANSCRIPTION TERMINATION_ANTITERMINATION PROTEIN NUSA"/>
    <property type="match status" value="1"/>
</dbReference>
<dbReference type="InterPro" id="IPR013735">
    <property type="entry name" value="TF_NusA_N"/>
</dbReference>
<keyword evidence="2" id="KW-0963">Cytoplasm</keyword>
<dbReference type="PANTHER" id="PTHR22648">
    <property type="entry name" value="TRANSCRIPTION TERMINATION FACTOR NUSA"/>
    <property type="match status" value="1"/>
</dbReference>
<evidence type="ECO:0000259" key="6">
    <source>
        <dbReference type="Pfam" id="PF08529"/>
    </source>
</evidence>